<dbReference type="SUPFAM" id="SSF53795">
    <property type="entry name" value="PEP carboxykinase-like"/>
    <property type="match status" value="1"/>
</dbReference>
<dbReference type="GO" id="GO:0000155">
    <property type="term" value="F:phosphorelay sensor kinase activity"/>
    <property type="evidence" value="ECO:0007669"/>
    <property type="project" value="InterPro"/>
</dbReference>
<evidence type="ECO:0000313" key="2">
    <source>
        <dbReference type="EMBL" id="OAZ11255.1"/>
    </source>
</evidence>
<dbReference type="GO" id="GO:0005524">
    <property type="term" value="F:ATP binding"/>
    <property type="evidence" value="ECO:0007669"/>
    <property type="project" value="InterPro"/>
</dbReference>
<reference evidence="2 3" key="1">
    <citation type="submission" date="2014-07" db="EMBL/GenBank/DDBJ databases">
        <title>Draft genome sequence of Thalassospira tepidiphila 1-1B.</title>
        <authorList>
            <person name="Lai Q."/>
            <person name="Shao Z."/>
        </authorList>
    </citation>
    <scope>NUCLEOTIDE SEQUENCE [LARGE SCALE GENOMIC DNA]</scope>
    <source>
        <strain evidence="2 3">MCCC 1A03514</strain>
    </source>
</reference>
<dbReference type="RefSeq" id="WP_064780389.1">
    <property type="nucleotide sequence ID" value="NZ_JPVZ01000002.1"/>
</dbReference>
<evidence type="ECO:0000313" key="3">
    <source>
        <dbReference type="Proteomes" id="UP000094009"/>
    </source>
</evidence>
<comment type="caution">
    <text evidence="2">The sequence shown here is derived from an EMBL/GenBank/DDBJ whole genome shotgun (WGS) entry which is preliminary data.</text>
</comment>
<keyword evidence="2" id="KW-0723">Serine/threonine-protein kinase</keyword>
<proteinExistence type="predicted"/>
<evidence type="ECO:0000259" key="1">
    <source>
        <dbReference type="Pfam" id="PF07475"/>
    </source>
</evidence>
<dbReference type="GO" id="GO:0006109">
    <property type="term" value="P:regulation of carbohydrate metabolic process"/>
    <property type="evidence" value="ECO:0007669"/>
    <property type="project" value="InterPro"/>
</dbReference>
<organism evidence="2 3">
    <name type="scientific">Thalassospira tepidiphila MCCC 1A03514</name>
    <dbReference type="NCBI Taxonomy" id="1177930"/>
    <lineage>
        <taxon>Bacteria</taxon>
        <taxon>Pseudomonadati</taxon>
        <taxon>Pseudomonadota</taxon>
        <taxon>Alphaproteobacteria</taxon>
        <taxon>Rhodospirillales</taxon>
        <taxon>Thalassospiraceae</taxon>
        <taxon>Thalassospira</taxon>
    </lineage>
</organism>
<keyword evidence="2" id="KW-0418">Kinase</keyword>
<protein>
    <submittedName>
        <fullName evidence="2">Serine/threonine protein kinase</fullName>
    </submittedName>
</protein>
<dbReference type="GO" id="GO:0004674">
    <property type="term" value="F:protein serine/threonine kinase activity"/>
    <property type="evidence" value="ECO:0007669"/>
    <property type="project" value="UniProtKB-KW"/>
</dbReference>
<gene>
    <name evidence="2" type="ORF">TH4_06935</name>
</gene>
<keyword evidence="2" id="KW-0808">Transferase</keyword>
<dbReference type="Pfam" id="PF07475">
    <property type="entry name" value="Hpr_kinase_C"/>
    <property type="match status" value="1"/>
</dbReference>
<feature type="domain" description="HPr kinase/phosphorylase C-terminal" evidence="1">
    <location>
        <begin position="3"/>
        <end position="75"/>
    </location>
</feature>
<sequence>MSQLHANCVRIGAHAVLLRGPSGSGKSGLSLRLIDAGGFLVSDDRTDLVARDGRLIASAPDQIAGLCEVRGIGVVRGLPQKAEGDVRVLIDLVTDPNMVERMPEPDFEEICGIAIPRWTLCASDLAIEAKIGVALALATGGMTLEP</sequence>
<dbReference type="AlphaFoldDB" id="A0A853L298"/>
<dbReference type="Proteomes" id="UP000094009">
    <property type="component" value="Unassembled WGS sequence"/>
</dbReference>
<dbReference type="Gene3D" id="3.40.50.300">
    <property type="entry name" value="P-loop containing nucleotide triphosphate hydrolases"/>
    <property type="match status" value="1"/>
</dbReference>
<dbReference type="InterPro" id="IPR027417">
    <property type="entry name" value="P-loop_NTPase"/>
</dbReference>
<dbReference type="InterPro" id="IPR011104">
    <property type="entry name" value="Hpr_kin/Pase_C"/>
</dbReference>
<dbReference type="EMBL" id="JPVZ01000002">
    <property type="protein sequence ID" value="OAZ11255.1"/>
    <property type="molecule type" value="Genomic_DNA"/>
</dbReference>
<dbReference type="CDD" id="cd01918">
    <property type="entry name" value="HprK_C"/>
    <property type="match status" value="1"/>
</dbReference>
<accession>A0A853L298</accession>
<name>A0A853L298_9PROT</name>